<dbReference type="RefSeq" id="WP_211631492.1">
    <property type="nucleotide sequence ID" value="NZ_CP073100.1"/>
</dbReference>
<keyword evidence="5" id="KW-0698">rRNA processing</keyword>
<dbReference type="Pfam" id="PF01189">
    <property type="entry name" value="Methyltr_RsmB-F"/>
    <property type="match status" value="1"/>
</dbReference>
<dbReference type="SUPFAM" id="SSF53335">
    <property type="entry name" value="S-adenosyl-L-methionine-dependent methyltransferases"/>
    <property type="match status" value="1"/>
</dbReference>
<name>A0A975G9K9_9BACT</name>
<feature type="active site" description="Nucleophile" evidence="13">
    <location>
        <position position="364"/>
    </location>
</feature>
<organism evidence="15 16">
    <name type="scientific">Luteolibacter ambystomatis</name>
    <dbReference type="NCBI Taxonomy" id="2824561"/>
    <lineage>
        <taxon>Bacteria</taxon>
        <taxon>Pseudomonadati</taxon>
        <taxon>Verrucomicrobiota</taxon>
        <taxon>Verrucomicrobiia</taxon>
        <taxon>Verrucomicrobiales</taxon>
        <taxon>Verrucomicrobiaceae</taxon>
        <taxon>Luteolibacter</taxon>
    </lineage>
</organism>
<reference evidence="15" key="1">
    <citation type="submission" date="2021-04" db="EMBL/GenBank/DDBJ databases">
        <title>Luteolibacter sp. 32A isolated from the skin of an Anderson's salamander (Ambystoma andersonii).</title>
        <authorList>
            <person name="Spergser J."/>
            <person name="Busse H.-J."/>
        </authorList>
    </citation>
    <scope>NUCLEOTIDE SEQUENCE</scope>
    <source>
        <strain evidence="15">32A</strain>
    </source>
</reference>
<comment type="similarity">
    <text evidence="13">Belongs to the class I-like SAM-binding methyltransferase superfamily. RsmB/NOP family.</text>
</comment>
<feature type="binding site" evidence="13">
    <location>
        <begin position="241"/>
        <end position="247"/>
    </location>
    <ligand>
        <name>S-adenosyl-L-methionine</name>
        <dbReference type="ChEBI" id="CHEBI:59789"/>
    </ligand>
</feature>
<evidence type="ECO:0000256" key="3">
    <source>
        <dbReference type="ARBA" id="ARBA00012140"/>
    </source>
</evidence>
<evidence type="ECO:0000256" key="9">
    <source>
        <dbReference type="ARBA" id="ARBA00022884"/>
    </source>
</evidence>
<dbReference type="Pfam" id="PF22458">
    <property type="entry name" value="RsmF-B_ferredox"/>
    <property type="match status" value="1"/>
</dbReference>
<evidence type="ECO:0000256" key="13">
    <source>
        <dbReference type="PROSITE-ProRule" id="PRU01023"/>
    </source>
</evidence>
<evidence type="ECO:0000256" key="4">
    <source>
        <dbReference type="ARBA" id="ARBA00022490"/>
    </source>
</evidence>
<proteinExistence type="inferred from homology"/>
<feature type="binding site" evidence="13">
    <location>
        <position position="292"/>
    </location>
    <ligand>
        <name>S-adenosyl-L-methionine</name>
        <dbReference type="ChEBI" id="CHEBI:59789"/>
    </ligand>
</feature>
<evidence type="ECO:0000259" key="14">
    <source>
        <dbReference type="PROSITE" id="PS51686"/>
    </source>
</evidence>
<dbReference type="SUPFAM" id="SSF48013">
    <property type="entry name" value="NusB-like"/>
    <property type="match status" value="1"/>
</dbReference>
<feature type="binding site" evidence="13">
    <location>
        <position position="311"/>
    </location>
    <ligand>
        <name>S-adenosyl-L-methionine</name>
        <dbReference type="ChEBI" id="CHEBI:59789"/>
    </ligand>
</feature>
<dbReference type="InterPro" id="IPR029063">
    <property type="entry name" value="SAM-dependent_MTases_sf"/>
</dbReference>
<dbReference type="EC" id="2.1.1.176" evidence="3"/>
<keyword evidence="4" id="KW-0963">Cytoplasm</keyword>
<dbReference type="EMBL" id="CP073100">
    <property type="protein sequence ID" value="QUE51353.1"/>
    <property type="molecule type" value="Genomic_DNA"/>
</dbReference>
<comment type="function">
    <text evidence="1">Specifically methylates the cytosine at position 967 (m5C967) of 16S rRNA.</text>
</comment>
<dbReference type="Gene3D" id="1.10.940.10">
    <property type="entry name" value="NusB-like"/>
    <property type="match status" value="1"/>
</dbReference>
<dbReference type="InterPro" id="IPR004573">
    <property type="entry name" value="rRNA_ssu_MeTfrase_B"/>
</dbReference>
<dbReference type="PRINTS" id="PR02008">
    <property type="entry name" value="RCMTFAMILY"/>
</dbReference>
<evidence type="ECO:0000313" key="16">
    <source>
        <dbReference type="Proteomes" id="UP000676169"/>
    </source>
</evidence>
<evidence type="ECO:0000256" key="8">
    <source>
        <dbReference type="ARBA" id="ARBA00022691"/>
    </source>
</evidence>
<feature type="binding site" evidence="13">
    <location>
        <position position="265"/>
    </location>
    <ligand>
        <name>S-adenosyl-L-methionine</name>
        <dbReference type="ChEBI" id="CHEBI:59789"/>
    </ligand>
</feature>
<dbReference type="InterPro" id="IPR023267">
    <property type="entry name" value="RCMT"/>
</dbReference>
<dbReference type="GO" id="GO:0006355">
    <property type="term" value="P:regulation of DNA-templated transcription"/>
    <property type="evidence" value="ECO:0007669"/>
    <property type="project" value="InterPro"/>
</dbReference>
<dbReference type="AlphaFoldDB" id="A0A975G9K9"/>
<accession>A0A975G9K9</accession>
<gene>
    <name evidence="15" type="primary">rsmB</name>
    <name evidence="15" type="ORF">KBB96_00280</name>
</gene>
<evidence type="ECO:0000256" key="7">
    <source>
        <dbReference type="ARBA" id="ARBA00022679"/>
    </source>
</evidence>
<dbReference type="Gene3D" id="3.30.70.1170">
    <property type="entry name" value="Sun protein, domain 3"/>
    <property type="match status" value="1"/>
</dbReference>
<dbReference type="GO" id="GO:0008649">
    <property type="term" value="F:rRNA methyltransferase activity"/>
    <property type="evidence" value="ECO:0007669"/>
    <property type="project" value="InterPro"/>
</dbReference>
<dbReference type="NCBIfam" id="TIGR00563">
    <property type="entry name" value="rsmB"/>
    <property type="match status" value="1"/>
</dbReference>
<evidence type="ECO:0000256" key="5">
    <source>
        <dbReference type="ARBA" id="ARBA00022552"/>
    </source>
</evidence>
<dbReference type="Pfam" id="PF01029">
    <property type="entry name" value="NusB"/>
    <property type="match status" value="1"/>
</dbReference>
<dbReference type="GO" id="GO:0003723">
    <property type="term" value="F:RNA binding"/>
    <property type="evidence" value="ECO:0007669"/>
    <property type="project" value="UniProtKB-UniRule"/>
</dbReference>
<evidence type="ECO:0000256" key="6">
    <source>
        <dbReference type="ARBA" id="ARBA00022603"/>
    </source>
</evidence>
<keyword evidence="6 13" id="KW-0489">Methyltransferase</keyword>
<dbReference type="Gene3D" id="3.40.50.150">
    <property type="entry name" value="Vaccinia Virus protein VP39"/>
    <property type="match status" value="1"/>
</dbReference>
<evidence type="ECO:0000313" key="15">
    <source>
        <dbReference type="EMBL" id="QUE51353.1"/>
    </source>
</evidence>
<dbReference type="InterPro" id="IPR049560">
    <property type="entry name" value="MeTrfase_RsmB-F_NOP2_cat"/>
</dbReference>
<keyword evidence="9 13" id="KW-0694">RNA-binding</keyword>
<dbReference type="InterPro" id="IPR054728">
    <property type="entry name" value="RsmB-like_ferredoxin"/>
</dbReference>
<dbReference type="PANTHER" id="PTHR22807:SF61">
    <property type="entry name" value="NOL1_NOP2_SUN FAMILY PROTEIN _ ANTITERMINATION NUSB DOMAIN-CONTAINING PROTEIN"/>
    <property type="match status" value="1"/>
</dbReference>
<sequence>MPARNFHVRQAAVSALRAWAKGHDYAETLVERHAHRRQLSSQDRGLLQAILLGVLRNRRLLDHWIGKLRNGKLDPDTRDILRVGLCQLYILGLPDHAAVHETVEVGKANVRGLINAVLRRATTSRKRLMDDVAELAPAIALSHPDWLYNRWKAAFGKADTLVLMDWNNQPAETFARVNPLRPGEEEIPGTPVEGADGFYKLEGPLPGALLASGRIYIQDPATRHAVELLDPKPGERILDACAAPGGKSFLMAAAMGSAATLVCTDSNEKRLPRLRENLERLGCEPAEVAVHDWTQPAPAEWHGAFDAILLDVPCSNTGVVRRRVDVRWRLQQDHIDALLRVQRRILENALPCLKPGGRIVYSTCSIEKDENENQVSAFLADHPGVKLKETRQAFPFRNGTDGAFAARLETSS</sequence>
<dbReference type="Proteomes" id="UP000676169">
    <property type="component" value="Chromosome"/>
</dbReference>
<keyword evidence="16" id="KW-1185">Reference proteome</keyword>
<evidence type="ECO:0000256" key="12">
    <source>
        <dbReference type="ARBA" id="ARBA00047283"/>
    </source>
</evidence>
<keyword evidence="7 13" id="KW-0808">Transferase</keyword>
<dbReference type="KEGG" id="lamb:KBB96_00280"/>
<feature type="domain" description="SAM-dependent MTase RsmB/NOP-type" evidence="14">
    <location>
        <begin position="149"/>
        <end position="412"/>
    </location>
</feature>
<protein>
    <recommendedName>
        <fullName evidence="3">16S rRNA (cytosine(967)-C(5))-methyltransferase</fullName>
        <ecNumber evidence="3">2.1.1.176</ecNumber>
    </recommendedName>
    <alternativeName>
        <fullName evidence="10">16S rRNA m5C967 methyltransferase</fullName>
    </alternativeName>
    <alternativeName>
        <fullName evidence="11">rRNA (cytosine-C(5)-)-methyltransferase RsmB</fullName>
    </alternativeName>
</protein>
<evidence type="ECO:0000256" key="11">
    <source>
        <dbReference type="ARBA" id="ARBA00031088"/>
    </source>
</evidence>
<dbReference type="CDD" id="cd02440">
    <property type="entry name" value="AdoMet_MTases"/>
    <property type="match status" value="1"/>
</dbReference>
<dbReference type="InterPro" id="IPR035926">
    <property type="entry name" value="NusB-like_sf"/>
</dbReference>
<dbReference type="InterPro" id="IPR001678">
    <property type="entry name" value="MeTrfase_RsmB-F_NOP2_dom"/>
</dbReference>
<dbReference type="PANTHER" id="PTHR22807">
    <property type="entry name" value="NOP2 YEAST -RELATED NOL1/NOP2/FMU SUN DOMAIN-CONTAINING"/>
    <property type="match status" value="1"/>
</dbReference>
<evidence type="ECO:0000256" key="1">
    <source>
        <dbReference type="ARBA" id="ARBA00002724"/>
    </source>
</evidence>
<keyword evidence="8 13" id="KW-0949">S-adenosyl-L-methionine</keyword>
<comment type="catalytic activity">
    <reaction evidence="12">
        <text>cytidine(967) in 16S rRNA + S-adenosyl-L-methionine = 5-methylcytidine(967) in 16S rRNA + S-adenosyl-L-homocysteine + H(+)</text>
        <dbReference type="Rhea" id="RHEA:42748"/>
        <dbReference type="Rhea" id="RHEA-COMP:10219"/>
        <dbReference type="Rhea" id="RHEA-COMP:10220"/>
        <dbReference type="ChEBI" id="CHEBI:15378"/>
        <dbReference type="ChEBI" id="CHEBI:57856"/>
        <dbReference type="ChEBI" id="CHEBI:59789"/>
        <dbReference type="ChEBI" id="CHEBI:74483"/>
        <dbReference type="ChEBI" id="CHEBI:82748"/>
        <dbReference type="EC" id="2.1.1.176"/>
    </reaction>
</comment>
<dbReference type="InterPro" id="IPR006027">
    <property type="entry name" value="NusB_RsmB_TIM44"/>
</dbReference>
<dbReference type="PROSITE" id="PS51686">
    <property type="entry name" value="SAM_MT_RSMB_NOP"/>
    <property type="match status" value="1"/>
</dbReference>
<dbReference type="GO" id="GO:0005737">
    <property type="term" value="C:cytoplasm"/>
    <property type="evidence" value="ECO:0007669"/>
    <property type="project" value="UniProtKB-SubCell"/>
</dbReference>
<comment type="subcellular location">
    <subcellularLocation>
        <location evidence="2">Cytoplasm</location>
    </subcellularLocation>
</comment>
<evidence type="ECO:0000256" key="10">
    <source>
        <dbReference type="ARBA" id="ARBA00030399"/>
    </source>
</evidence>
<evidence type="ECO:0000256" key="2">
    <source>
        <dbReference type="ARBA" id="ARBA00004496"/>
    </source>
</evidence>